<protein>
    <submittedName>
        <fullName evidence="1">Uncharacterized protein</fullName>
    </submittedName>
</protein>
<proteinExistence type="predicted"/>
<organism evidence="1 2">
    <name type="scientific">Streblomastix strix</name>
    <dbReference type="NCBI Taxonomy" id="222440"/>
    <lineage>
        <taxon>Eukaryota</taxon>
        <taxon>Metamonada</taxon>
        <taxon>Preaxostyla</taxon>
        <taxon>Oxymonadida</taxon>
        <taxon>Streblomastigidae</taxon>
        <taxon>Streblomastix</taxon>
    </lineage>
</organism>
<sequence length="369" mass="41583">MSQILLSKPGLTLLGFSWSDYLIHCSGKIDEQKIPPALFQVDNVIVQWMGKFLRFNEDQRQGSSIHQMTVQFQTYSEIGAESVEQIINFDDATLGSYGDYFKSDKTVNINIRIVNGTNGGYELKLIPNIVFQKDDKQNQQNKPDMSLTFPIFAQLVLNLGKSEPNLYFERVFKNMRVPVTGIIIDASKFNTSIQVDEQRYSGSFIFRVVSSLSPMIEGYDNIEFLFSSGQSNDIETLRNTQNSTQQGNLALWEAHGIFKARGTGNKPHQLELVRLYLIDQLTGEQYNSIMKLIPLPVEQPIFQGMRESPPPQQIAPPFPKYGALQAQQIAPPLPKQQAFYPQVLIPANPRGPPGIINSYKPDPNANTGY</sequence>
<evidence type="ECO:0000313" key="2">
    <source>
        <dbReference type="Proteomes" id="UP000324800"/>
    </source>
</evidence>
<dbReference type="AlphaFoldDB" id="A0A5J4WNX5"/>
<gene>
    <name evidence="1" type="ORF">EZS28_007816</name>
</gene>
<comment type="caution">
    <text evidence="1">The sequence shown here is derived from an EMBL/GenBank/DDBJ whole genome shotgun (WGS) entry which is preliminary data.</text>
</comment>
<evidence type="ECO:0000313" key="1">
    <source>
        <dbReference type="EMBL" id="KAA6396660.1"/>
    </source>
</evidence>
<dbReference type="Proteomes" id="UP000324800">
    <property type="component" value="Unassembled WGS sequence"/>
</dbReference>
<accession>A0A5J4WNX5</accession>
<name>A0A5J4WNX5_9EUKA</name>
<reference evidence="1 2" key="1">
    <citation type="submission" date="2019-03" db="EMBL/GenBank/DDBJ databases">
        <title>Single cell metagenomics reveals metabolic interactions within the superorganism composed of flagellate Streblomastix strix and complex community of Bacteroidetes bacteria on its surface.</title>
        <authorList>
            <person name="Treitli S.C."/>
            <person name="Kolisko M."/>
            <person name="Husnik F."/>
            <person name="Keeling P."/>
            <person name="Hampl V."/>
        </authorList>
    </citation>
    <scope>NUCLEOTIDE SEQUENCE [LARGE SCALE GENOMIC DNA]</scope>
    <source>
        <strain evidence="1">ST1C</strain>
    </source>
</reference>
<dbReference type="EMBL" id="SNRW01001373">
    <property type="protein sequence ID" value="KAA6396660.1"/>
    <property type="molecule type" value="Genomic_DNA"/>
</dbReference>